<dbReference type="Pfam" id="PF00350">
    <property type="entry name" value="Dynamin_N"/>
    <property type="match status" value="1"/>
</dbReference>
<organism evidence="7 8">
    <name type="scientific">Bacillus salitolerans</name>
    <dbReference type="NCBI Taxonomy" id="1437434"/>
    <lineage>
        <taxon>Bacteria</taxon>
        <taxon>Bacillati</taxon>
        <taxon>Bacillota</taxon>
        <taxon>Bacilli</taxon>
        <taxon>Bacillales</taxon>
        <taxon>Bacillaceae</taxon>
        <taxon>Bacillus</taxon>
    </lineage>
</organism>
<evidence type="ECO:0000256" key="4">
    <source>
        <dbReference type="ARBA" id="ARBA00023134"/>
    </source>
</evidence>
<name>A0ABW4LSY2_9BACI</name>
<accession>A0ABW4LSY2</accession>
<keyword evidence="3" id="KW-0378">Hydrolase</keyword>
<evidence type="ECO:0000256" key="3">
    <source>
        <dbReference type="ARBA" id="ARBA00022801"/>
    </source>
</evidence>
<dbReference type="InterPro" id="IPR027094">
    <property type="entry name" value="Mitofusin_fam"/>
</dbReference>
<reference evidence="8" key="1">
    <citation type="journal article" date="2019" name="Int. J. Syst. Evol. Microbiol.">
        <title>The Global Catalogue of Microorganisms (GCM) 10K type strain sequencing project: providing services to taxonomists for standard genome sequencing and annotation.</title>
        <authorList>
            <consortium name="The Broad Institute Genomics Platform"/>
            <consortium name="The Broad Institute Genome Sequencing Center for Infectious Disease"/>
            <person name="Wu L."/>
            <person name="Ma J."/>
        </authorList>
    </citation>
    <scope>NUCLEOTIDE SEQUENCE [LARGE SCALE GENOMIC DNA]</scope>
    <source>
        <strain evidence="8">CCUG 49339</strain>
    </source>
</reference>
<sequence>MTRFIFCYEEKIVVNEGNKEKVYENYCLKNINSRYYFGEKASELHRVWPNLIRMHFNKAIRQASTLEERNQLVRNFLNQNIDGTDRHVFIMPRDIIEIIENEQKEIIDEFSDRVLLQGFGMFYSKITKNVKKESNTYTIHIYQGLEGIEGVLSEVKPEGELKIISEIYVKPSNQIIILNKVIEHLHKQVQQSSSVKLYIKTGNELTKKFPYLSILEQKSEDFTFTFNLSDFNDDTGSYEMNELQYDLKMLANHLIERLPNEKYKNLFSSIIYSFNKVAIKDQEFVLEQLKSVILKNSGITDDDLEKLRNIFLLRKSSTYKVGFISPFSYGKSSLINGLLGKSLLKADIRAETAVVTHVTYADEYSLFFVNNEEIIAARFDTIDQFKKEVEKITSVHTADETLQHLYLTLPYDTRYPSIEWIDTPGLFAKHEYHNQVTDKAIEGLDLVVYVFDPTKIGEKPFTKKIKEYTEIIGEENTIFAIGKRDSVVDSLDLIEQELRQHLPKSQEERDIVSASGYFALRARQYKSGQLELVDLQKDYLIYALYKEDSYSGKRLEAHHIDRVLEMSNIGALERIIYKKVRKWLKEEGVYENSIVLR</sequence>
<dbReference type="RefSeq" id="WP_377929443.1">
    <property type="nucleotide sequence ID" value="NZ_JBHUEM010000040.1"/>
</dbReference>
<dbReference type="EMBL" id="JBHUEM010000040">
    <property type="protein sequence ID" value="MFD1738230.1"/>
    <property type="molecule type" value="Genomic_DNA"/>
</dbReference>
<evidence type="ECO:0000256" key="1">
    <source>
        <dbReference type="ARBA" id="ARBA00004370"/>
    </source>
</evidence>
<gene>
    <name evidence="7" type="ORF">ACFSCX_17025</name>
</gene>
<dbReference type="InterPro" id="IPR045063">
    <property type="entry name" value="Dynamin_N"/>
</dbReference>
<keyword evidence="2" id="KW-0547">Nucleotide-binding</keyword>
<evidence type="ECO:0000256" key="2">
    <source>
        <dbReference type="ARBA" id="ARBA00022741"/>
    </source>
</evidence>
<dbReference type="InterPro" id="IPR027417">
    <property type="entry name" value="P-loop_NTPase"/>
</dbReference>
<feature type="domain" description="Dynamin N-terminal" evidence="6">
    <location>
        <begin position="323"/>
        <end position="453"/>
    </location>
</feature>
<dbReference type="Gene3D" id="3.40.50.300">
    <property type="entry name" value="P-loop containing nucleotide triphosphate hydrolases"/>
    <property type="match status" value="1"/>
</dbReference>
<evidence type="ECO:0000256" key="5">
    <source>
        <dbReference type="ARBA" id="ARBA00023136"/>
    </source>
</evidence>
<keyword evidence="8" id="KW-1185">Reference proteome</keyword>
<dbReference type="PANTHER" id="PTHR10465">
    <property type="entry name" value="TRANSMEMBRANE GTPASE FZO1"/>
    <property type="match status" value="1"/>
</dbReference>
<keyword evidence="5" id="KW-0472">Membrane</keyword>
<evidence type="ECO:0000313" key="8">
    <source>
        <dbReference type="Proteomes" id="UP001597214"/>
    </source>
</evidence>
<comment type="caution">
    <text evidence="7">The sequence shown here is derived from an EMBL/GenBank/DDBJ whole genome shotgun (WGS) entry which is preliminary data.</text>
</comment>
<dbReference type="SUPFAM" id="SSF52540">
    <property type="entry name" value="P-loop containing nucleoside triphosphate hydrolases"/>
    <property type="match status" value="1"/>
</dbReference>
<dbReference type="Proteomes" id="UP001597214">
    <property type="component" value="Unassembled WGS sequence"/>
</dbReference>
<keyword evidence="4" id="KW-0342">GTP-binding</keyword>
<dbReference type="PANTHER" id="PTHR10465:SF0">
    <property type="entry name" value="SARCALUMENIN"/>
    <property type="match status" value="1"/>
</dbReference>
<evidence type="ECO:0000259" key="6">
    <source>
        <dbReference type="Pfam" id="PF00350"/>
    </source>
</evidence>
<evidence type="ECO:0000313" key="7">
    <source>
        <dbReference type="EMBL" id="MFD1738230.1"/>
    </source>
</evidence>
<comment type="subcellular location">
    <subcellularLocation>
        <location evidence="1">Membrane</location>
    </subcellularLocation>
</comment>
<protein>
    <submittedName>
        <fullName evidence="7">Dynamin family protein</fullName>
    </submittedName>
</protein>
<proteinExistence type="predicted"/>